<protein>
    <submittedName>
        <fullName evidence="10">Cytochrome P450 2L1</fullName>
    </submittedName>
</protein>
<evidence type="ECO:0000256" key="2">
    <source>
        <dbReference type="ARBA" id="ARBA00010617"/>
    </source>
</evidence>
<dbReference type="Gene3D" id="1.10.630.10">
    <property type="entry name" value="Cytochrome P450"/>
    <property type="match status" value="1"/>
</dbReference>
<dbReference type="InterPro" id="IPR050182">
    <property type="entry name" value="Cytochrome_P450_fam2"/>
</dbReference>
<evidence type="ECO:0000256" key="5">
    <source>
        <dbReference type="ARBA" id="ARBA00023004"/>
    </source>
</evidence>
<evidence type="ECO:0000313" key="11">
    <source>
        <dbReference type="Proteomes" id="UP000770661"/>
    </source>
</evidence>
<dbReference type="FunFam" id="1.10.630.10:FF:000036">
    <property type="entry name" value="CYtochrome P450 family"/>
    <property type="match status" value="1"/>
</dbReference>
<keyword evidence="9" id="KW-0732">Signal</keyword>
<dbReference type="GO" id="GO:0008395">
    <property type="term" value="F:steroid hydroxylase activity"/>
    <property type="evidence" value="ECO:0007669"/>
    <property type="project" value="TreeGrafter"/>
</dbReference>
<dbReference type="AlphaFoldDB" id="A0A8J4YGJ9"/>
<dbReference type="GO" id="GO:0006082">
    <property type="term" value="P:organic acid metabolic process"/>
    <property type="evidence" value="ECO:0007669"/>
    <property type="project" value="TreeGrafter"/>
</dbReference>
<comment type="caution">
    <text evidence="10">The sequence shown here is derived from an EMBL/GenBank/DDBJ whole genome shotgun (WGS) entry which is preliminary data.</text>
</comment>
<accession>A0A8J4YGJ9</accession>
<reference evidence="10" key="1">
    <citation type="submission" date="2020-07" db="EMBL/GenBank/DDBJ databases">
        <title>The High-quality genome of the commercially important snow crab, Chionoecetes opilio.</title>
        <authorList>
            <person name="Jeong J.-H."/>
            <person name="Ryu S."/>
        </authorList>
    </citation>
    <scope>NUCLEOTIDE SEQUENCE</scope>
    <source>
        <strain evidence="10">MADBK_172401_WGS</strain>
        <tissue evidence="10">Digestive gland</tissue>
    </source>
</reference>
<evidence type="ECO:0000256" key="9">
    <source>
        <dbReference type="SAM" id="SignalP"/>
    </source>
</evidence>
<dbReference type="OrthoDB" id="3934656at2759"/>
<evidence type="ECO:0000256" key="8">
    <source>
        <dbReference type="RuleBase" id="RU000461"/>
    </source>
</evidence>
<keyword evidence="3 7" id="KW-0479">Metal-binding</keyword>
<dbReference type="GO" id="GO:0006805">
    <property type="term" value="P:xenobiotic metabolic process"/>
    <property type="evidence" value="ECO:0007669"/>
    <property type="project" value="TreeGrafter"/>
</dbReference>
<dbReference type="GO" id="GO:0005506">
    <property type="term" value="F:iron ion binding"/>
    <property type="evidence" value="ECO:0007669"/>
    <property type="project" value="InterPro"/>
</dbReference>
<evidence type="ECO:0000256" key="3">
    <source>
        <dbReference type="ARBA" id="ARBA00022723"/>
    </source>
</evidence>
<dbReference type="PANTHER" id="PTHR24300">
    <property type="entry name" value="CYTOCHROME P450 508A4-RELATED"/>
    <property type="match status" value="1"/>
</dbReference>
<keyword evidence="11" id="KW-1185">Reference proteome</keyword>
<gene>
    <name evidence="10" type="primary">CYP2L1_7</name>
    <name evidence="10" type="ORF">GWK47_033927</name>
</gene>
<sequence length="489" mass="55941">MLVEAAVVVVLVVLLVLHLNKDPPGLPPGPPRYPVIGCLAQVQTIEDCKKFQKKYGNTFSLRVGSQTLVTMCDYKTIKEAFSRYEFIDRPNWKVLNFLSDGEMAGVIFRNGVPWQTLRRFLLRHLRDMGMGKSRLDDAILREADELVKDFKTYTHGPTLFPPSINVAILNVIWQLVASRRYDVNDEEIKKFANLVKKFQDDITLLALPDFFPWLRYLPGPLVRRLCREDDLRAAVKIGRGMMEEVVREHRASLDPASPRDVLDEFLLEMESQKDDPHSVFNEQDLIKTIFDLFTAGYDTTSNMVRWVILHMANQPAVQRRVQQQLDQVVSRDTLPSHTHRQQLPYLDAALNEVLRVSSLASSGVPHAAVHDTYLDHYFIPKGTVITGYAGFCHFDPNYWNEPEEFRPERFLNESGKLIIPKEAFIPFGTGKRSCLGEALARMELYMFSAALLQNFTFTAPEGRTVDLSPRPTPGTHFPKDQEILIKPRN</sequence>
<dbReference type="InterPro" id="IPR001128">
    <property type="entry name" value="Cyt_P450"/>
</dbReference>
<dbReference type="GO" id="GO:0020037">
    <property type="term" value="F:heme binding"/>
    <property type="evidence" value="ECO:0007669"/>
    <property type="project" value="InterPro"/>
</dbReference>
<dbReference type="PRINTS" id="PR00463">
    <property type="entry name" value="EP450I"/>
</dbReference>
<dbReference type="SUPFAM" id="SSF48264">
    <property type="entry name" value="Cytochrome P450"/>
    <property type="match status" value="1"/>
</dbReference>
<dbReference type="InterPro" id="IPR036396">
    <property type="entry name" value="Cyt_P450_sf"/>
</dbReference>
<dbReference type="EMBL" id="JACEEZ010002988">
    <property type="protein sequence ID" value="KAG0727780.1"/>
    <property type="molecule type" value="Genomic_DNA"/>
</dbReference>
<name>A0A8J4YGJ9_CHIOP</name>
<comment type="cofactor">
    <cofactor evidence="1 7">
        <name>heme</name>
        <dbReference type="ChEBI" id="CHEBI:30413"/>
    </cofactor>
</comment>
<comment type="similarity">
    <text evidence="2 8">Belongs to the cytochrome P450 family.</text>
</comment>
<dbReference type="InterPro" id="IPR017972">
    <property type="entry name" value="Cyt_P450_CS"/>
</dbReference>
<dbReference type="InterPro" id="IPR002401">
    <property type="entry name" value="Cyt_P450_E_grp-I"/>
</dbReference>
<evidence type="ECO:0000256" key="1">
    <source>
        <dbReference type="ARBA" id="ARBA00001971"/>
    </source>
</evidence>
<keyword evidence="6 8" id="KW-0503">Monooxygenase</keyword>
<dbReference type="PRINTS" id="PR00385">
    <property type="entry name" value="P450"/>
</dbReference>
<feature type="chain" id="PRO_5035169839" evidence="9">
    <location>
        <begin position="19"/>
        <end position="489"/>
    </location>
</feature>
<keyword evidence="4 8" id="KW-0560">Oxidoreductase</keyword>
<evidence type="ECO:0000256" key="6">
    <source>
        <dbReference type="ARBA" id="ARBA00023033"/>
    </source>
</evidence>
<organism evidence="10 11">
    <name type="scientific">Chionoecetes opilio</name>
    <name type="common">Atlantic snow crab</name>
    <name type="synonym">Cancer opilio</name>
    <dbReference type="NCBI Taxonomy" id="41210"/>
    <lineage>
        <taxon>Eukaryota</taxon>
        <taxon>Metazoa</taxon>
        <taxon>Ecdysozoa</taxon>
        <taxon>Arthropoda</taxon>
        <taxon>Crustacea</taxon>
        <taxon>Multicrustacea</taxon>
        <taxon>Malacostraca</taxon>
        <taxon>Eumalacostraca</taxon>
        <taxon>Eucarida</taxon>
        <taxon>Decapoda</taxon>
        <taxon>Pleocyemata</taxon>
        <taxon>Brachyura</taxon>
        <taxon>Eubrachyura</taxon>
        <taxon>Majoidea</taxon>
        <taxon>Majidae</taxon>
        <taxon>Chionoecetes</taxon>
    </lineage>
</organism>
<evidence type="ECO:0000256" key="7">
    <source>
        <dbReference type="PIRSR" id="PIRSR602401-1"/>
    </source>
</evidence>
<proteinExistence type="inferred from homology"/>
<keyword evidence="7 8" id="KW-0349">Heme</keyword>
<dbReference type="Proteomes" id="UP000770661">
    <property type="component" value="Unassembled WGS sequence"/>
</dbReference>
<evidence type="ECO:0000313" key="10">
    <source>
        <dbReference type="EMBL" id="KAG0727780.1"/>
    </source>
</evidence>
<dbReference type="Pfam" id="PF00067">
    <property type="entry name" value="p450"/>
    <property type="match status" value="1"/>
</dbReference>
<dbReference type="GO" id="GO:0016712">
    <property type="term" value="F:oxidoreductase activity, acting on paired donors, with incorporation or reduction of molecular oxygen, reduced flavin or flavoprotein as one donor, and incorporation of one atom of oxygen"/>
    <property type="evidence" value="ECO:0007669"/>
    <property type="project" value="TreeGrafter"/>
</dbReference>
<keyword evidence="5 7" id="KW-0408">Iron</keyword>
<dbReference type="GO" id="GO:0005737">
    <property type="term" value="C:cytoplasm"/>
    <property type="evidence" value="ECO:0007669"/>
    <property type="project" value="TreeGrafter"/>
</dbReference>
<feature type="signal peptide" evidence="9">
    <location>
        <begin position="1"/>
        <end position="18"/>
    </location>
</feature>
<feature type="binding site" description="axial binding residue" evidence="7">
    <location>
        <position position="434"/>
    </location>
    <ligand>
        <name>heme</name>
        <dbReference type="ChEBI" id="CHEBI:30413"/>
    </ligand>
    <ligandPart>
        <name>Fe</name>
        <dbReference type="ChEBI" id="CHEBI:18248"/>
    </ligandPart>
</feature>
<dbReference type="PROSITE" id="PS00086">
    <property type="entry name" value="CYTOCHROME_P450"/>
    <property type="match status" value="1"/>
</dbReference>
<evidence type="ECO:0000256" key="4">
    <source>
        <dbReference type="ARBA" id="ARBA00023002"/>
    </source>
</evidence>
<dbReference type="PANTHER" id="PTHR24300:SF403">
    <property type="entry name" value="CYTOCHROME P450 306A1"/>
    <property type="match status" value="1"/>
</dbReference>